<comment type="caution">
    <text evidence="1">The sequence shown here is derived from an EMBL/GenBank/DDBJ whole genome shotgun (WGS) entry which is preliminary data.</text>
</comment>
<protein>
    <submittedName>
        <fullName evidence="1">Uncharacterized protein</fullName>
    </submittedName>
</protein>
<sequence>MTHHNITTITIINMMEDLQDLLPFTTLQWEEGRRQLQQIPDYTSPPTELALEATPEAYRSDELMDQIRDLAAAGWQLHGGGSW</sequence>
<accession>A0AAD2PXW1</accession>
<dbReference type="AlphaFoldDB" id="A0AAD2PXW1"/>
<evidence type="ECO:0000313" key="2">
    <source>
        <dbReference type="Proteomes" id="UP001295423"/>
    </source>
</evidence>
<evidence type="ECO:0000313" key="1">
    <source>
        <dbReference type="EMBL" id="CAJ1968415.1"/>
    </source>
</evidence>
<reference evidence="1" key="1">
    <citation type="submission" date="2023-08" db="EMBL/GenBank/DDBJ databases">
        <authorList>
            <person name="Audoor S."/>
            <person name="Bilcke G."/>
        </authorList>
    </citation>
    <scope>NUCLEOTIDE SEQUENCE</scope>
</reference>
<organism evidence="1 2">
    <name type="scientific">Cylindrotheca closterium</name>
    <dbReference type="NCBI Taxonomy" id="2856"/>
    <lineage>
        <taxon>Eukaryota</taxon>
        <taxon>Sar</taxon>
        <taxon>Stramenopiles</taxon>
        <taxon>Ochrophyta</taxon>
        <taxon>Bacillariophyta</taxon>
        <taxon>Bacillariophyceae</taxon>
        <taxon>Bacillariophycidae</taxon>
        <taxon>Bacillariales</taxon>
        <taxon>Bacillariaceae</taxon>
        <taxon>Cylindrotheca</taxon>
    </lineage>
</organism>
<dbReference type="Proteomes" id="UP001295423">
    <property type="component" value="Unassembled WGS sequence"/>
</dbReference>
<name>A0AAD2PXW1_9STRA</name>
<proteinExistence type="predicted"/>
<keyword evidence="2" id="KW-1185">Reference proteome</keyword>
<gene>
    <name evidence="1" type="ORF">CYCCA115_LOCUS23228</name>
</gene>
<dbReference type="EMBL" id="CAKOGP040002380">
    <property type="protein sequence ID" value="CAJ1968415.1"/>
    <property type="molecule type" value="Genomic_DNA"/>
</dbReference>